<dbReference type="GO" id="GO:0051045">
    <property type="term" value="P:negative regulation of membrane protein ectodomain proteolysis"/>
    <property type="evidence" value="ECO:0007669"/>
    <property type="project" value="TreeGrafter"/>
</dbReference>
<dbReference type="PROSITE" id="PS50189">
    <property type="entry name" value="NTR"/>
    <property type="match status" value="1"/>
</dbReference>
<dbReference type="SUPFAM" id="SSF50242">
    <property type="entry name" value="TIMP-like"/>
    <property type="match status" value="1"/>
</dbReference>
<dbReference type="GO" id="GO:0002020">
    <property type="term" value="F:protease binding"/>
    <property type="evidence" value="ECO:0007669"/>
    <property type="project" value="TreeGrafter"/>
</dbReference>
<dbReference type="GO" id="GO:0005615">
    <property type="term" value="C:extracellular space"/>
    <property type="evidence" value="ECO:0007669"/>
    <property type="project" value="TreeGrafter"/>
</dbReference>
<feature type="domain" description="NTR" evidence="6">
    <location>
        <begin position="379"/>
        <end position="491"/>
    </location>
</feature>
<feature type="binding site" evidence="4">
    <location>
        <position position="379"/>
    </location>
    <ligand>
        <name>Zn(2+)</name>
        <dbReference type="ChEBI" id="CHEBI:29105"/>
        <note>ligand shared with metalloproteinase partner</note>
    </ligand>
</feature>
<dbReference type="GO" id="GO:0008191">
    <property type="term" value="F:metalloendopeptidase inhibitor activity"/>
    <property type="evidence" value="ECO:0007669"/>
    <property type="project" value="InterPro"/>
</dbReference>
<evidence type="ECO:0000313" key="7">
    <source>
        <dbReference type="EMBL" id="KAI1728478.1"/>
    </source>
</evidence>
<feature type="disulfide bond" evidence="5">
    <location>
        <begin position="379"/>
        <end position="445"/>
    </location>
</feature>
<dbReference type="InterPro" id="IPR001820">
    <property type="entry name" value="TIMP"/>
</dbReference>
<evidence type="ECO:0000256" key="1">
    <source>
        <dbReference type="ARBA" id="ARBA00004613"/>
    </source>
</evidence>
<keyword evidence="4" id="KW-0479">Metal-binding</keyword>
<evidence type="ECO:0000256" key="2">
    <source>
        <dbReference type="ARBA" id="ARBA00022525"/>
    </source>
</evidence>
<comment type="caution">
    <text evidence="7">The sequence shown here is derived from an EMBL/GenBank/DDBJ whole genome shotgun (WGS) entry which is preliminary data.</text>
</comment>
<keyword evidence="3 5" id="KW-1015">Disulfide bond</keyword>
<evidence type="ECO:0000256" key="3">
    <source>
        <dbReference type="ARBA" id="ARBA00023157"/>
    </source>
</evidence>
<keyword evidence="8" id="KW-1185">Reference proteome</keyword>
<organism evidence="7 8">
    <name type="scientific">Ditylenchus destructor</name>
    <dbReference type="NCBI Taxonomy" id="166010"/>
    <lineage>
        <taxon>Eukaryota</taxon>
        <taxon>Metazoa</taxon>
        <taxon>Ecdysozoa</taxon>
        <taxon>Nematoda</taxon>
        <taxon>Chromadorea</taxon>
        <taxon>Rhabditida</taxon>
        <taxon>Tylenchina</taxon>
        <taxon>Tylenchomorpha</taxon>
        <taxon>Sphaerularioidea</taxon>
        <taxon>Anguinidae</taxon>
        <taxon>Anguininae</taxon>
        <taxon>Ditylenchus</taxon>
    </lineage>
</organism>
<evidence type="ECO:0000256" key="4">
    <source>
        <dbReference type="PIRSR" id="PIRSR601820-1"/>
    </source>
</evidence>
<sequence length="491" mass="55164">MESNEGDEELECFQPMLEELRQQICEGEIKSETDLEQIVTLISTIGIDQLNFDDIDSTLNVILKYIKTHTEKFPSTVLLDYIRRCLVHVSQSERRRVSKTQIFSMSWPSDLRLVVRRLLQTFKIPEEYLVFSFELCSLASQALGSPWLLSDTQFAVLIASLSSGRLRIVLQDPSDIPIQQLIHNLSLLEDLIRCVEEDESDSLDENSATSMSRSAQEAASFICEAIAKLAETMNVTTKMDYFLVLYRFICVFLSVGGAKIIDPQTLGAALPTLMRVCKFCINQRDADTAALLIMNLPEFEKLTESSMEIVLDYARLALPTPQSKEVLVQLTTLFDQLKDKKGWYSETSISEAENFATTVGDQRISDLISYIKINTANSCSCIPITRKEAICESQWISLANVLGKNETIDDFRFTQYIVEHIKVFKSSIGDDLPTNVRTPRFASACGIIDLKMGKQYVLSGSFSDANSLLIFSCGAIPAQDGCEMNTQQLKN</sequence>
<dbReference type="AlphaFoldDB" id="A0AAD4RAK2"/>
<feature type="disulfide bond" evidence="5">
    <location>
        <begin position="381"/>
        <end position="473"/>
    </location>
</feature>
<dbReference type="InterPro" id="IPR008993">
    <property type="entry name" value="TIMP-like_OB-fold"/>
</dbReference>
<dbReference type="PANTHER" id="PTHR11844">
    <property type="entry name" value="METALLOPROTEASE INHIBITOR"/>
    <property type="match status" value="1"/>
</dbReference>
<comment type="subcellular location">
    <subcellularLocation>
        <location evidence="1">Secreted</location>
    </subcellularLocation>
</comment>
<dbReference type="EMBL" id="JAKKPZ010000001">
    <property type="protein sequence ID" value="KAI1728478.1"/>
    <property type="molecule type" value="Genomic_DNA"/>
</dbReference>
<dbReference type="Pfam" id="PF00965">
    <property type="entry name" value="TIMP"/>
    <property type="match status" value="1"/>
</dbReference>
<dbReference type="Gene3D" id="2.40.50.120">
    <property type="match status" value="1"/>
</dbReference>
<reference evidence="7" key="1">
    <citation type="submission" date="2022-01" db="EMBL/GenBank/DDBJ databases">
        <title>Genome Sequence Resource for Two Populations of Ditylenchus destructor, the Migratory Endoparasitic Phytonematode.</title>
        <authorList>
            <person name="Zhang H."/>
            <person name="Lin R."/>
            <person name="Xie B."/>
        </authorList>
    </citation>
    <scope>NUCLEOTIDE SEQUENCE</scope>
    <source>
        <strain evidence="7">BazhouSP</strain>
    </source>
</reference>
<dbReference type="InterPro" id="IPR001134">
    <property type="entry name" value="Netrin_domain"/>
</dbReference>
<name>A0AAD4RAK2_9BILA</name>
<proteinExistence type="predicted"/>
<gene>
    <name evidence="7" type="ORF">DdX_00664</name>
</gene>
<dbReference type="Proteomes" id="UP001201812">
    <property type="component" value="Unassembled WGS sequence"/>
</dbReference>
<keyword evidence="2" id="KW-0964">Secreted</keyword>
<evidence type="ECO:0000259" key="6">
    <source>
        <dbReference type="PROSITE" id="PS50189"/>
    </source>
</evidence>
<dbReference type="PANTHER" id="PTHR11844:SF25">
    <property type="entry name" value="NTR DOMAIN-CONTAINING PROTEIN"/>
    <property type="match status" value="1"/>
</dbReference>
<evidence type="ECO:0000313" key="8">
    <source>
        <dbReference type="Proteomes" id="UP001201812"/>
    </source>
</evidence>
<accession>A0AAD4RAK2</accession>
<protein>
    <submittedName>
        <fullName evidence="7">Tissue inhibitor of metalloproteinase domain-containing protein</fullName>
    </submittedName>
</protein>
<dbReference type="GO" id="GO:0046872">
    <property type="term" value="F:metal ion binding"/>
    <property type="evidence" value="ECO:0007669"/>
    <property type="project" value="UniProtKB-KW"/>
</dbReference>
<keyword evidence="4" id="KW-0862">Zinc</keyword>
<evidence type="ECO:0000256" key="5">
    <source>
        <dbReference type="PIRSR" id="PIRSR601820-3"/>
    </source>
</evidence>
<dbReference type="GO" id="GO:0031012">
    <property type="term" value="C:extracellular matrix"/>
    <property type="evidence" value="ECO:0007669"/>
    <property type="project" value="TreeGrafter"/>
</dbReference>